<accession>A0A4D7C9H2</accession>
<dbReference type="InterPro" id="IPR004089">
    <property type="entry name" value="MCPsignal_dom"/>
</dbReference>
<keyword evidence="7" id="KW-1185">Reference proteome</keyword>
<evidence type="ECO:0000256" key="2">
    <source>
        <dbReference type="ARBA" id="ARBA00029447"/>
    </source>
</evidence>
<dbReference type="SUPFAM" id="SSF58104">
    <property type="entry name" value="Methyl-accepting chemotaxis protein (MCP) signaling domain"/>
    <property type="match status" value="1"/>
</dbReference>
<dbReference type="PRINTS" id="PR00260">
    <property type="entry name" value="CHEMTRNSDUCR"/>
</dbReference>
<dbReference type="SMART" id="SM00283">
    <property type="entry name" value="MA"/>
    <property type="match status" value="1"/>
</dbReference>
<dbReference type="KEGG" id="hgn:E6W36_02930"/>
<dbReference type="AlphaFoldDB" id="A0A4D7C9H2"/>
<reference evidence="7" key="1">
    <citation type="submission" date="2019-04" db="EMBL/GenBank/DDBJ databases">
        <title>Complete genome sequence of Sphingomonas sp. W1-2-3.</title>
        <authorList>
            <person name="Im W.T."/>
        </authorList>
    </citation>
    <scope>NUCLEOTIDE SEQUENCE [LARGE SCALE GENOMIC DNA]</scope>
    <source>
        <strain evidence="7">W1-2-3</strain>
    </source>
</reference>
<dbReference type="Pfam" id="PF00015">
    <property type="entry name" value="MCPsignal"/>
    <property type="match status" value="1"/>
</dbReference>
<dbReference type="PANTHER" id="PTHR32089">
    <property type="entry name" value="METHYL-ACCEPTING CHEMOTAXIS PROTEIN MCPB"/>
    <property type="match status" value="1"/>
</dbReference>
<evidence type="ECO:0000313" key="6">
    <source>
        <dbReference type="EMBL" id="QCI80498.1"/>
    </source>
</evidence>
<dbReference type="PANTHER" id="PTHR32089:SF112">
    <property type="entry name" value="LYSOZYME-LIKE PROTEIN-RELATED"/>
    <property type="match status" value="1"/>
</dbReference>
<organism evidence="6 7">
    <name type="scientific">Hankyongella ginsenosidimutans</name>
    <dbReference type="NCBI Taxonomy" id="1763828"/>
    <lineage>
        <taxon>Bacteria</taxon>
        <taxon>Pseudomonadati</taxon>
        <taxon>Pseudomonadota</taxon>
        <taxon>Alphaproteobacteria</taxon>
        <taxon>Sphingomonadales</taxon>
        <taxon>Sphingomonadaceae</taxon>
        <taxon>Hankyongella</taxon>
    </lineage>
</organism>
<comment type="similarity">
    <text evidence="2">Belongs to the methyl-accepting chemotaxis (MCP) protein family.</text>
</comment>
<dbReference type="InterPro" id="IPR004090">
    <property type="entry name" value="Chemotax_Me-accpt_rcpt"/>
</dbReference>
<dbReference type="GO" id="GO:0006935">
    <property type="term" value="P:chemotaxis"/>
    <property type="evidence" value="ECO:0007669"/>
    <property type="project" value="InterPro"/>
</dbReference>
<feature type="domain" description="Methyl-accepting transducer" evidence="5">
    <location>
        <begin position="112"/>
        <end position="317"/>
    </location>
</feature>
<proteinExistence type="inferred from homology"/>
<sequence length="364" mass="38178">MQSLTQNRVDIQVPYVHLRNEVGALAQGLLAFQAALREQAVLEAEIEQERVKAQEQLIAQVAAQSRIEAEARAAEREAQTREAMEKEQASILALATQLETSMSQPIQRLGTSAVQLGACARQMHGLSEHTDAQAGKAAEAAQLAQNGVNTVVPAVEQVSASIQMIASEVNAARAISTDAVQKAMQADQRVESLSNAAKKIGEIVSLIDAIAEQTNLLALNATIEAARAGEAGRGFAVVAGEVKALAGQTAQATREIADQIAAIQSSTDEAVGAIRAINMAISQVNAAAGKIATSINEQTGAIADINRAVGTVASGVQGRPMASSRWTGRRPIRVRPPSRCRMPAKRCAPKSSACTITLLISSVL</sequence>
<evidence type="ECO:0000259" key="5">
    <source>
        <dbReference type="PROSITE" id="PS50111"/>
    </source>
</evidence>
<dbReference type="PROSITE" id="PS50111">
    <property type="entry name" value="CHEMOTAXIS_TRANSDUC_2"/>
    <property type="match status" value="1"/>
</dbReference>
<evidence type="ECO:0000313" key="7">
    <source>
        <dbReference type="Proteomes" id="UP000298714"/>
    </source>
</evidence>
<gene>
    <name evidence="6" type="ORF">E6W36_02930</name>
</gene>
<evidence type="ECO:0000256" key="1">
    <source>
        <dbReference type="ARBA" id="ARBA00023224"/>
    </source>
</evidence>
<keyword evidence="4" id="KW-0175">Coiled coil</keyword>
<dbReference type="GO" id="GO:0004888">
    <property type="term" value="F:transmembrane signaling receptor activity"/>
    <property type="evidence" value="ECO:0007669"/>
    <property type="project" value="InterPro"/>
</dbReference>
<dbReference type="GO" id="GO:0007165">
    <property type="term" value="P:signal transduction"/>
    <property type="evidence" value="ECO:0007669"/>
    <property type="project" value="UniProtKB-KW"/>
</dbReference>
<dbReference type="Gene3D" id="1.10.287.950">
    <property type="entry name" value="Methyl-accepting chemotaxis protein"/>
    <property type="match status" value="1"/>
</dbReference>
<keyword evidence="1 3" id="KW-0807">Transducer</keyword>
<protein>
    <recommendedName>
        <fullName evidence="5">Methyl-accepting transducer domain-containing protein</fullName>
    </recommendedName>
</protein>
<dbReference type="GO" id="GO:0016020">
    <property type="term" value="C:membrane"/>
    <property type="evidence" value="ECO:0007669"/>
    <property type="project" value="InterPro"/>
</dbReference>
<name>A0A4D7C9H2_9SPHN</name>
<feature type="coiled-coil region" evidence="4">
    <location>
        <begin position="44"/>
        <end position="87"/>
    </location>
</feature>
<dbReference type="Proteomes" id="UP000298714">
    <property type="component" value="Chromosome"/>
</dbReference>
<evidence type="ECO:0000256" key="4">
    <source>
        <dbReference type="SAM" id="Coils"/>
    </source>
</evidence>
<dbReference type="EMBL" id="CP039704">
    <property type="protein sequence ID" value="QCI80498.1"/>
    <property type="molecule type" value="Genomic_DNA"/>
</dbReference>
<evidence type="ECO:0000256" key="3">
    <source>
        <dbReference type="PROSITE-ProRule" id="PRU00284"/>
    </source>
</evidence>